<keyword evidence="2" id="KW-1133">Transmembrane helix</keyword>
<keyword evidence="4" id="KW-1185">Reference proteome</keyword>
<dbReference type="RefSeq" id="WP_180963429.1">
    <property type="nucleotide sequence ID" value="NZ_JBBNOP010000002.1"/>
</dbReference>
<evidence type="ECO:0000313" key="3">
    <source>
        <dbReference type="EMBL" id="MEQ3362061.1"/>
    </source>
</evidence>
<evidence type="ECO:0000313" key="4">
    <source>
        <dbReference type="Proteomes" id="UP001487305"/>
    </source>
</evidence>
<feature type="transmembrane region" description="Helical" evidence="2">
    <location>
        <begin position="26"/>
        <end position="50"/>
    </location>
</feature>
<evidence type="ECO:0000256" key="2">
    <source>
        <dbReference type="SAM" id="Phobius"/>
    </source>
</evidence>
<dbReference type="PANTHER" id="PTHR43941">
    <property type="entry name" value="STRUCTURAL MAINTENANCE OF CHROMOSOMES PROTEIN 2"/>
    <property type="match status" value="1"/>
</dbReference>
<keyword evidence="2" id="KW-0812">Transmembrane</keyword>
<comment type="caution">
    <text evidence="3">The sequence shown here is derived from an EMBL/GenBank/DDBJ whole genome shotgun (WGS) entry which is preliminary data.</text>
</comment>
<reference evidence="3 4" key="1">
    <citation type="submission" date="2024-04" db="EMBL/GenBank/DDBJ databases">
        <title>Human intestinal bacterial collection.</title>
        <authorList>
            <person name="Pauvert C."/>
            <person name="Hitch T.C.A."/>
            <person name="Clavel T."/>
        </authorList>
    </citation>
    <scope>NUCLEOTIDE SEQUENCE [LARGE SCALE GENOMIC DNA]</scope>
    <source>
        <strain evidence="3 4">CLA-KB-H42</strain>
    </source>
</reference>
<gene>
    <name evidence="3" type="ORF">AAA083_03610</name>
</gene>
<dbReference type="EMBL" id="JBBNOP010000002">
    <property type="protein sequence ID" value="MEQ3362061.1"/>
    <property type="molecule type" value="Genomic_DNA"/>
</dbReference>
<dbReference type="Gene3D" id="2.40.40.10">
    <property type="entry name" value="RlpA-like domain"/>
    <property type="match status" value="1"/>
</dbReference>
<dbReference type="Proteomes" id="UP001487305">
    <property type="component" value="Unassembled WGS sequence"/>
</dbReference>
<sequence>MKTNETFEALPENPVVARLRGSGGSLVAPFACLAVVLAFVGLFGACGIAFGDEVSDAQDALSEAESQLTELQAERDELEASIASLQDEIDSVAAQAMAAQLASQQSLDRLKNSAVFHYKLGGVTLYDMVLSSESLADMLATVNYLDALEASFAKDAQEQQDLTAALESTIKGLDQKKAEQNALRDELAAKEAEAQTLVEEATARVDEAKEQERLAALAALAAPSGSVFETGAIDGSWQLGFASAYSFEDNDGWDATASGIPLDWTSYTVAVPISQRYLLGSSVEISYGGMSLVATVTDVGGFAGYGRALDLAPGVWRAFGASSPGDWGVRQVAYRFL</sequence>
<keyword evidence="1" id="KW-0175">Coiled coil</keyword>
<feature type="coiled-coil region" evidence="1">
    <location>
        <begin position="170"/>
        <end position="211"/>
    </location>
</feature>
<name>A0ABV1JCJ7_9ACTN</name>
<feature type="coiled-coil region" evidence="1">
    <location>
        <begin position="54"/>
        <end position="95"/>
    </location>
</feature>
<proteinExistence type="predicted"/>
<dbReference type="CDD" id="cd22191">
    <property type="entry name" value="DPBB_RlpA_EXP_N-like"/>
    <property type="match status" value="1"/>
</dbReference>
<dbReference type="Gene3D" id="6.10.250.3150">
    <property type="match status" value="1"/>
</dbReference>
<dbReference type="InterPro" id="IPR036908">
    <property type="entry name" value="RlpA-like_sf"/>
</dbReference>
<organism evidence="3 4">
    <name type="scientific">Raoultibacter massiliensis</name>
    <dbReference type="NCBI Taxonomy" id="1852371"/>
    <lineage>
        <taxon>Bacteria</taxon>
        <taxon>Bacillati</taxon>
        <taxon>Actinomycetota</taxon>
        <taxon>Coriobacteriia</taxon>
        <taxon>Eggerthellales</taxon>
        <taxon>Eggerthellaceae</taxon>
        <taxon>Raoultibacter</taxon>
    </lineage>
</organism>
<dbReference type="PANTHER" id="PTHR43941:SF1">
    <property type="entry name" value="STRUCTURAL MAINTENANCE OF CHROMOSOMES PROTEIN 2"/>
    <property type="match status" value="1"/>
</dbReference>
<evidence type="ECO:0008006" key="5">
    <source>
        <dbReference type="Google" id="ProtNLM"/>
    </source>
</evidence>
<evidence type="ECO:0000256" key="1">
    <source>
        <dbReference type="SAM" id="Coils"/>
    </source>
</evidence>
<accession>A0ABV1JCJ7</accession>
<keyword evidence="2" id="KW-0472">Membrane</keyword>
<protein>
    <recommendedName>
        <fullName evidence="5">3D domain-containing protein</fullName>
    </recommendedName>
</protein>